<name>A0AAN6WJ96_9PEZI</name>
<reference evidence="1" key="2">
    <citation type="submission" date="2023-05" db="EMBL/GenBank/DDBJ databases">
        <authorList>
            <consortium name="Lawrence Berkeley National Laboratory"/>
            <person name="Steindorff A."/>
            <person name="Hensen N."/>
            <person name="Bonometti L."/>
            <person name="Westerberg I."/>
            <person name="Brannstrom I.O."/>
            <person name="Guillou S."/>
            <person name="Cros-Aarteil S."/>
            <person name="Calhoun S."/>
            <person name="Haridas S."/>
            <person name="Kuo A."/>
            <person name="Mondo S."/>
            <person name="Pangilinan J."/>
            <person name="Riley R."/>
            <person name="Labutti K."/>
            <person name="Andreopoulos B."/>
            <person name="Lipzen A."/>
            <person name="Chen C."/>
            <person name="Yanf M."/>
            <person name="Daum C."/>
            <person name="Ng V."/>
            <person name="Clum A."/>
            <person name="Ohm R."/>
            <person name="Martin F."/>
            <person name="Silar P."/>
            <person name="Natvig D."/>
            <person name="Lalanne C."/>
            <person name="Gautier V."/>
            <person name="Ament-Velasquez S.L."/>
            <person name="Kruys A."/>
            <person name="Hutchinson M.I."/>
            <person name="Powell A.J."/>
            <person name="Barry K."/>
            <person name="Miller A.N."/>
            <person name="Grigoriev I.V."/>
            <person name="Debuchy R."/>
            <person name="Gladieux P."/>
            <person name="Thoren M.H."/>
            <person name="Johannesson H."/>
        </authorList>
    </citation>
    <scope>NUCLEOTIDE SEQUENCE</scope>
    <source>
        <strain evidence="1">PSN309</strain>
    </source>
</reference>
<sequence>MNTEQQWGFVWCTLFPGVPRPDSIYVEDEFQEALVAVRKVWEQKKEDIIPDVISRVPMGGRDEDAVQQMQSILRGLVEDVFDRVEMELLVAKASNSSSNNSSQNNQMSAVSISAAGVSESETAGSQGLPLVEQDILNSQIASDPLSSQELENAPVGDVWEPWTGGFEGDYGVFSTSW</sequence>
<reference evidence="1" key="1">
    <citation type="journal article" date="2023" name="Mol. Phylogenet. Evol.">
        <title>Genome-scale phylogeny and comparative genomics of the fungal order Sordariales.</title>
        <authorList>
            <person name="Hensen N."/>
            <person name="Bonometti L."/>
            <person name="Westerberg I."/>
            <person name="Brannstrom I.O."/>
            <person name="Guillou S."/>
            <person name="Cros-Aarteil S."/>
            <person name="Calhoun S."/>
            <person name="Haridas S."/>
            <person name="Kuo A."/>
            <person name="Mondo S."/>
            <person name="Pangilinan J."/>
            <person name="Riley R."/>
            <person name="LaButti K."/>
            <person name="Andreopoulos B."/>
            <person name="Lipzen A."/>
            <person name="Chen C."/>
            <person name="Yan M."/>
            <person name="Daum C."/>
            <person name="Ng V."/>
            <person name="Clum A."/>
            <person name="Steindorff A."/>
            <person name="Ohm R.A."/>
            <person name="Martin F."/>
            <person name="Silar P."/>
            <person name="Natvig D.O."/>
            <person name="Lalanne C."/>
            <person name="Gautier V."/>
            <person name="Ament-Velasquez S.L."/>
            <person name="Kruys A."/>
            <person name="Hutchinson M.I."/>
            <person name="Powell A.J."/>
            <person name="Barry K."/>
            <person name="Miller A.N."/>
            <person name="Grigoriev I.V."/>
            <person name="Debuchy R."/>
            <person name="Gladieux P."/>
            <person name="Hiltunen Thoren M."/>
            <person name="Johannesson H."/>
        </authorList>
    </citation>
    <scope>NUCLEOTIDE SEQUENCE</scope>
    <source>
        <strain evidence="1">PSN309</strain>
    </source>
</reference>
<proteinExistence type="predicted"/>
<dbReference type="Proteomes" id="UP001302126">
    <property type="component" value="Unassembled WGS sequence"/>
</dbReference>
<evidence type="ECO:0000313" key="1">
    <source>
        <dbReference type="EMBL" id="KAK4182653.1"/>
    </source>
</evidence>
<protein>
    <submittedName>
        <fullName evidence="1">Uncharacterized protein</fullName>
    </submittedName>
</protein>
<comment type="caution">
    <text evidence="1">The sequence shown here is derived from an EMBL/GenBank/DDBJ whole genome shotgun (WGS) entry which is preliminary data.</text>
</comment>
<organism evidence="1 2">
    <name type="scientific">Podospora australis</name>
    <dbReference type="NCBI Taxonomy" id="1536484"/>
    <lineage>
        <taxon>Eukaryota</taxon>
        <taxon>Fungi</taxon>
        <taxon>Dikarya</taxon>
        <taxon>Ascomycota</taxon>
        <taxon>Pezizomycotina</taxon>
        <taxon>Sordariomycetes</taxon>
        <taxon>Sordariomycetidae</taxon>
        <taxon>Sordariales</taxon>
        <taxon>Podosporaceae</taxon>
        <taxon>Podospora</taxon>
    </lineage>
</organism>
<evidence type="ECO:0000313" key="2">
    <source>
        <dbReference type="Proteomes" id="UP001302126"/>
    </source>
</evidence>
<dbReference type="AlphaFoldDB" id="A0AAN6WJ96"/>
<dbReference type="EMBL" id="MU864628">
    <property type="protein sequence ID" value="KAK4182653.1"/>
    <property type="molecule type" value="Genomic_DNA"/>
</dbReference>
<keyword evidence="2" id="KW-1185">Reference proteome</keyword>
<accession>A0AAN6WJ96</accession>
<gene>
    <name evidence="1" type="ORF">QBC35DRAFT_147596</name>
</gene>